<proteinExistence type="predicted"/>
<sequence length="221" mass="23937">MLLRAASGFIPVALIPLCLFHMMQAFPERWRLRGLVLGIGVTQCAVPLARLLSPLLLASQGWRSLFLFEAGLALLSFAAVELLRLPQAERDRVFWPFDLLTFVLMGGGLASVAAMLGLGRWEGWLQAPWIIISLIVAIAALLTAGAVKTRRTTPLLNLRWLGRGEVARFAVAVFLARIVLAEQDVARATVRSLGGTTRELFTLSAIMLTAPPAASSPAPSR</sequence>
<dbReference type="Proteomes" id="UP000295547">
    <property type="component" value="Unassembled WGS sequence"/>
</dbReference>
<feature type="transmembrane region" description="Helical" evidence="1">
    <location>
        <begin position="97"/>
        <end position="121"/>
    </location>
</feature>
<evidence type="ECO:0000313" key="3">
    <source>
        <dbReference type="Proteomes" id="UP000295547"/>
    </source>
</evidence>
<feature type="transmembrane region" description="Helical" evidence="1">
    <location>
        <begin position="127"/>
        <end position="147"/>
    </location>
</feature>
<dbReference type="InterPro" id="IPR036259">
    <property type="entry name" value="MFS_trans_sf"/>
</dbReference>
<protein>
    <recommendedName>
        <fullName evidence="4">MFS transporter</fullName>
    </recommendedName>
</protein>
<comment type="caution">
    <text evidence="2">The sequence shown here is derived from an EMBL/GenBank/DDBJ whole genome shotgun (WGS) entry which is preliminary data.</text>
</comment>
<keyword evidence="1" id="KW-0812">Transmembrane</keyword>
<dbReference type="EMBL" id="SMBJ01000011">
    <property type="protein sequence ID" value="TCU21381.1"/>
    <property type="molecule type" value="Genomic_DNA"/>
</dbReference>
<feature type="transmembrane region" description="Helical" evidence="1">
    <location>
        <begin position="6"/>
        <end position="23"/>
    </location>
</feature>
<keyword evidence="3" id="KW-1185">Reference proteome</keyword>
<evidence type="ECO:0000256" key="1">
    <source>
        <dbReference type="SAM" id="Phobius"/>
    </source>
</evidence>
<feature type="transmembrane region" description="Helical" evidence="1">
    <location>
        <begin position="65"/>
        <end position="85"/>
    </location>
</feature>
<accession>A0A4R3QIH6</accession>
<dbReference type="SUPFAM" id="SSF103473">
    <property type="entry name" value="MFS general substrate transporter"/>
    <property type="match status" value="1"/>
</dbReference>
<organism evidence="2 3">
    <name type="scientific">Rhizobium azibense</name>
    <dbReference type="NCBI Taxonomy" id="1136135"/>
    <lineage>
        <taxon>Bacteria</taxon>
        <taxon>Pseudomonadati</taxon>
        <taxon>Pseudomonadota</taxon>
        <taxon>Alphaproteobacteria</taxon>
        <taxon>Hyphomicrobiales</taxon>
        <taxon>Rhizobiaceae</taxon>
        <taxon>Rhizobium/Agrobacterium group</taxon>
        <taxon>Rhizobium</taxon>
    </lineage>
</organism>
<name>A0A4R3QIH6_9HYPH</name>
<evidence type="ECO:0008006" key="4">
    <source>
        <dbReference type="Google" id="ProtNLM"/>
    </source>
</evidence>
<dbReference type="AlphaFoldDB" id="A0A4R3QIH6"/>
<reference evidence="2 3" key="1">
    <citation type="submission" date="2019-03" db="EMBL/GenBank/DDBJ databases">
        <title>Genomic Encyclopedia of Type Strains, Phase IV (KMG-V): Genome sequencing to study the core and pangenomes of soil and plant-associated prokaryotes.</title>
        <authorList>
            <person name="Whitman W."/>
        </authorList>
    </citation>
    <scope>NUCLEOTIDE SEQUENCE [LARGE SCALE GENOMIC DNA]</scope>
    <source>
        <strain evidence="2 3">Gr42</strain>
    </source>
</reference>
<keyword evidence="1" id="KW-1133">Transmembrane helix</keyword>
<gene>
    <name evidence="2" type="ORF">EV130_111238</name>
</gene>
<evidence type="ECO:0000313" key="2">
    <source>
        <dbReference type="EMBL" id="TCU21381.1"/>
    </source>
</evidence>
<keyword evidence="1" id="KW-0472">Membrane</keyword>